<protein>
    <submittedName>
        <fullName evidence="5">MarR family transcriptional regulator</fullName>
    </submittedName>
</protein>
<sequence>MRLQATCRKHRNFPRPAATLVRLVKLLHRLAVDHGNELLRAHGLGYPEYNVLMMIDASPDGALSPSLIAEAAGEKFANVTRLTNQLVDKGLLARAASAHDRRMSLLRLTPAGHSLIAAFLPQVSRQLRHYTRHLDPSEQAQLQALMLKLLRGMEEPL</sequence>
<dbReference type="PANTHER" id="PTHR33164:SF43">
    <property type="entry name" value="HTH-TYPE TRANSCRIPTIONAL REPRESSOR YETL"/>
    <property type="match status" value="1"/>
</dbReference>
<evidence type="ECO:0000256" key="1">
    <source>
        <dbReference type="ARBA" id="ARBA00023015"/>
    </source>
</evidence>
<dbReference type="InterPro" id="IPR036388">
    <property type="entry name" value="WH-like_DNA-bd_sf"/>
</dbReference>
<dbReference type="STRING" id="1045855.DSC_13400"/>
<dbReference type="SUPFAM" id="SSF46785">
    <property type="entry name" value="Winged helix' DNA-binding domain"/>
    <property type="match status" value="1"/>
</dbReference>
<evidence type="ECO:0000259" key="4">
    <source>
        <dbReference type="PROSITE" id="PS50995"/>
    </source>
</evidence>
<dbReference type="Gene3D" id="1.10.10.10">
    <property type="entry name" value="Winged helix-like DNA-binding domain superfamily/Winged helix DNA-binding domain"/>
    <property type="match status" value="1"/>
</dbReference>
<dbReference type="PANTHER" id="PTHR33164">
    <property type="entry name" value="TRANSCRIPTIONAL REGULATOR, MARR FAMILY"/>
    <property type="match status" value="1"/>
</dbReference>
<dbReference type="KEGG" id="psd:DSC_13400"/>
<dbReference type="Proteomes" id="UP000005870">
    <property type="component" value="Chromosome"/>
</dbReference>
<proteinExistence type="predicted"/>
<keyword evidence="3" id="KW-0804">Transcription</keyword>
<dbReference type="InterPro" id="IPR000835">
    <property type="entry name" value="HTH_MarR-typ"/>
</dbReference>
<dbReference type="PROSITE" id="PS01117">
    <property type="entry name" value="HTH_MARR_1"/>
    <property type="match status" value="1"/>
</dbReference>
<dbReference type="AlphaFoldDB" id="G7USS3"/>
<keyword evidence="2" id="KW-0238">DNA-binding</keyword>
<dbReference type="SMART" id="SM00347">
    <property type="entry name" value="HTH_MARR"/>
    <property type="match status" value="1"/>
</dbReference>
<accession>G7USS3</accession>
<evidence type="ECO:0000256" key="3">
    <source>
        <dbReference type="ARBA" id="ARBA00023163"/>
    </source>
</evidence>
<dbReference type="eggNOG" id="COG1846">
    <property type="taxonomic scope" value="Bacteria"/>
</dbReference>
<keyword evidence="1" id="KW-0805">Transcription regulation</keyword>
<dbReference type="GO" id="GO:0003700">
    <property type="term" value="F:DNA-binding transcription factor activity"/>
    <property type="evidence" value="ECO:0007669"/>
    <property type="project" value="InterPro"/>
</dbReference>
<dbReference type="HOGENOM" id="CLU_083287_17_0_6"/>
<feature type="domain" description="HTH marR-type" evidence="4">
    <location>
        <begin position="20"/>
        <end position="151"/>
    </location>
</feature>
<dbReference type="InterPro" id="IPR036390">
    <property type="entry name" value="WH_DNA-bd_sf"/>
</dbReference>
<dbReference type="PROSITE" id="PS50995">
    <property type="entry name" value="HTH_MARR_2"/>
    <property type="match status" value="1"/>
</dbReference>
<dbReference type="Pfam" id="PF12802">
    <property type="entry name" value="MarR_2"/>
    <property type="match status" value="1"/>
</dbReference>
<dbReference type="GO" id="GO:0006950">
    <property type="term" value="P:response to stress"/>
    <property type="evidence" value="ECO:0007669"/>
    <property type="project" value="TreeGrafter"/>
</dbReference>
<name>G7USS3_PSEUP</name>
<organism evidence="5 6">
    <name type="scientific">Pseudoxanthomonas spadix (strain BD-a59)</name>
    <dbReference type="NCBI Taxonomy" id="1045855"/>
    <lineage>
        <taxon>Bacteria</taxon>
        <taxon>Pseudomonadati</taxon>
        <taxon>Pseudomonadota</taxon>
        <taxon>Gammaproteobacteria</taxon>
        <taxon>Lysobacterales</taxon>
        <taxon>Lysobacteraceae</taxon>
        <taxon>Pseudoxanthomonas</taxon>
    </lineage>
</organism>
<dbReference type="GO" id="GO:0003677">
    <property type="term" value="F:DNA binding"/>
    <property type="evidence" value="ECO:0007669"/>
    <property type="project" value="UniProtKB-KW"/>
</dbReference>
<dbReference type="InterPro" id="IPR023187">
    <property type="entry name" value="Tscrpt_reg_MarR-type_CS"/>
</dbReference>
<gene>
    <name evidence="5" type="ordered locus">DSC_13400</name>
</gene>
<keyword evidence="6" id="KW-1185">Reference proteome</keyword>
<evidence type="ECO:0000256" key="2">
    <source>
        <dbReference type="ARBA" id="ARBA00023125"/>
    </source>
</evidence>
<reference evidence="5 6" key="1">
    <citation type="journal article" date="2012" name="J. Bacteriol.">
        <title>Complete Genome Sequence of the BTEX-Degrading Bacterium Pseudoxanthomonas spadix BD-a59.</title>
        <authorList>
            <person name="Lee S.H."/>
            <person name="Jin H.M."/>
            <person name="Lee H.J."/>
            <person name="Kim J.M."/>
            <person name="Jeon C.O."/>
        </authorList>
    </citation>
    <scope>NUCLEOTIDE SEQUENCE [LARGE SCALE GENOMIC DNA]</scope>
    <source>
        <strain evidence="5 6">BD-a59</strain>
    </source>
</reference>
<dbReference type="PRINTS" id="PR00598">
    <property type="entry name" value="HTHMARR"/>
</dbReference>
<dbReference type="EMBL" id="CP003093">
    <property type="protein sequence ID" value="AER57324.1"/>
    <property type="molecule type" value="Genomic_DNA"/>
</dbReference>
<dbReference type="InterPro" id="IPR039422">
    <property type="entry name" value="MarR/SlyA-like"/>
</dbReference>
<evidence type="ECO:0000313" key="6">
    <source>
        <dbReference type="Proteomes" id="UP000005870"/>
    </source>
</evidence>
<evidence type="ECO:0000313" key="5">
    <source>
        <dbReference type="EMBL" id="AER57324.1"/>
    </source>
</evidence>